<dbReference type="RefSeq" id="WP_129152782.1">
    <property type="nucleotide sequence ID" value="NZ_JBHSDO010000005.1"/>
</dbReference>
<reference evidence="1 2" key="1">
    <citation type="journal article" date="2017" name="Int. J. Syst. Evol. Microbiol.">
        <title>Achromobacter aloeverae sp. nov., isolated from the root of Aloe vera (L.) Burm.f.</title>
        <authorList>
            <person name="Kuncharoen N."/>
            <person name="Muramatsu Y."/>
            <person name="Shibata C."/>
            <person name="Kamakura Y."/>
            <person name="Nakagawa Y."/>
            <person name="Tanasupawat S."/>
        </authorList>
    </citation>
    <scope>NUCLEOTIDE SEQUENCE [LARGE SCALE GENOMIC DNA]</scope>
    <source>
        <strain evidence="1 2">AVA-1</strain>
    </source>
</reference>
<accession>A0A4Q1HF26</accession>
<dbReference type="AlphaFoldDB" id="A0A4Q1HF26"/>
<keyword evidence="2" id="KW-1185">Reference proteome</keyword>
<name>A0A4Q1HF26_9BURK</name>
<gene>
    <name evidence="1" type="ORF">C7R54_22550</name>
</gene>
<dbReference type="Gene3D" id="3.30.470.20">
    <property type="entry name" value="ATP-grasp fold, B domain"/>
    <property type="match status" value="1"/>
</dbReference>
<evidence type="ECO:0000313" key="1">
    <source>
        <dbReference type="EMBL" id="RXN85275.1"/>
    </source>
</evidence>
<evidence type="ECO:0000313" key="2">
    <source>
        <dbReference type="Proteomes" id="UP000290849"/>
    </source>
</evidence>
<dbReference type="Proteomes" id="UP000290849">
    <property type="component" value="Unassembled WGS sequence"/>
</dbReference>
<organism evidence="1 2">
    <name type="scientific">Achromobacter aloeverae</name>
    <dbReference type="NCBI Taxonomy" id="1750518"/>
    <lineage>
        <taxon>Bacteria</taxon>
        <taxon>Pseudomonadati</taxon>
        <taxon>Pseudomonadota</taxon>
        <taxon>Betaproteobacteria</taxon>
        <taxon>Burkholderiales</taxon>
        <taxon>Alcaligenaceae</taxon>
        <taxon>Achromobacter</taxon>
    </lineage>
</organism>
<proteinExistence type="predicted"/>
<sequence>MTPPAAGTRLDEWQAKRMLRRYGLPILAEALCTDADAAVNAAPASSSLAAFRQALVSLSRLAHDWRDVLAGVDVNPFVLRPDGGACLDALITLKDHGEAGIEQERHARLRHCALDAHIKLGRIRCFGTTDRLRLNVPQQRKLYSREAGCKW</sequence>
<dbReference type="EMBL" id="PYAL01000007">
    <property type="protein sequence ID" value="RXN85275.1"/>
    <property type="molecule type" value="Genomic_DNA"/>
</dbReference>
<comment type="caution">
    <text evidence="1">The sequence shown here is derived from an EMBL/GenBank/DDBJ whole genome shotgun (WGS) entry which is preliminary data.</text>
</comment>
<protein>
    <submittedName>
        <fullName evidence="1">Uncharacterized protein</fullName>
    </submittedName>
</protein>